<dbReference type="PANTHER" id="PTHR45339:SF1">
    <property type="entry name" value="HYBRID SIGNAL TRANSDUCTION HISTIDINE KINASE J"/>
    <property type="match status" value="1"/>
</dbReference>
<evidence type="ECO:0000256" key="2">
    <source>
        <dbReference type="ARBA" id="ARBA00023012"/>
    </source>
</evidence>
<dbReference type="OrthoDB" id="9179585at2"/>
<dbReference type="SMART" id="SM00448">
    <property type="entry name" value="REC"/>
    <property type="match status" value="1"/>
</dbReference>
<comment type="caution">
    <text evidence="5">The sequence shown here is derived from an EMBL/GenBank/DDBJ whole genome shotgun (WGS) entry which is preliminary data.</text>
</comment>
<evidence type="ECO:0000313" key="6">
    <source>
        <dbReference type="Proteomes" id="UP000295135"/>
    </source>
</evidence>
<dbReference type="SUPFAM" id="SSF52172">
    <property type="entry name" value="CheY-like"/>
    <property type="match status" value="1"/>
</dbReference>
<dbReference type="AlphaFoldDB" id="A0A4R3JX94"/>
<keyword evidence="1 3" id="KW-0597">Phosphoprotein</keyword>
<keyword evidence="6" id="KW-1185">Reference proteome</keyword>
<sequence length="127" mass="13656">MATILCIEDNEQNQYLIRYLLEKRGHAVVLAGDGSEGIRLATELLPELILLDIQLPGMDGYQVAGILKGIPQLAAIPIVAVTSYAMVGDRERAIASGCSAYIEKPIDPAAFPGQVEEHLPGQSRKAD</sequence>
<dbReference type="InterPro" id="IPR001789">
    <property type="entry name" value="Sig_transdc_resp-reg_receiver"/>
</dbReference>
<feature type="domain" description="Response regulatory" evidence="4">
    <location>
        <begin position="3"/>
        <end position="119"/>
    </location>
</feature>
<protein>
    <submittedName>
        <fullName evidence="5">CheY-like chemotaxis protein</fullName>
    </submittedName>
</protein>
<dbReference type="PANTHER" id="PTHR45339">
    <property type="entry name" value="HYBRID SIGNAL TRANSDUCTION HISTIDINE KINASE J"/>
    <property type="match status" value="1"/>
</dbReference>
<dbReference type="RefSeq" id="WP_126462277.1">
    <property type="nucleotide sequence ID" value="NZ_AP018721.1"/>
</dbReference>
<dbReference type="GO" id="GO:0000160">
    <property type="term" value="P:phosphorelay signal transduction system"/>
    <property type="evidence" value="ECO:0007669"/>
    <property type="project" value="UniProtKB-KW"/>
</dbReference>
<dbReference type="EMBL" id="SLZY01000003">
    <property type="protein sequence ID" value="TCS73053.1"/>
    <property type="molecule type" value="Genomic_DNA"/>
</dbReference>
<accession>A0A4R3JX94</accession>
<dbReference type="Pfam" id="PF00072">
    <property type="entry name" value="Response_reg"/>
    <property type="match status" value="1"/>
</dbReference>
<dbReference type="Gene3D" id="3.40.50.2300">
    <property type="match status" value="1"/>
</dbReference>
<dbReference type="Proteomes" id="UP000295135">
    <property type="component" value="Unassembled WGS sequence"/>
</dbReference>
<evidence type="ECO:0000256" key="3">
    <source>
        <dbReference type="PROSITE-ProRule" id="PRU00169"/>
    </source>
</evidence>
<dbReference type="PROSITE" id="PS50110">
    <property type="entry name" value="RESPONSE_REGULATORY"/>
    <property type="match status" value="1"/>
</dbReference>
<keyword evidence="2" id="KW-0902">Two-component regulatory system</keyword>
<feature type="modified residue" description="4-aspartylphosphate" evidence="3">
    <location>
        <position position="52"/>
    </location>
</feature>
<evidence type="ECO:0000313" key="5">
    <source>
        <dbReference type="EMBL" id="TCS73053.1"/>
    </source>
</evidence>
<proteinExistence type="predicted"/>
<gene>
    <name evidence="5" type="ORF">EDC61_103176</name>
</gene>
<organism evidence="5 6">
    <name type="scientific">Sulfuritortus calidifontis</name>
    <dbReference type="NCBI Taxonomy" id="1914471"/>
    <lineage>
        <taxon>Bacteria</taxon>
        <taxon>Pseudomonadati</taxon>
        <taxon>Pseudomonadota</taxon>
        <taxon>Betaproteobacteria</taxon>
        <taxon>Nitrosomonadales</taxon>
        <taxon>Thiobacillaceae</taxon>
        <taxon>Sulfuritortus</taxon>
    </lineage>
</organism>
<dbReference type="InterPro" id="IPR011006">
    <property type="entry name" value="CheY-like_superfamily"/>
</dbReference>
<name>A0A4R3JX94_9PROT</name>
<reference evidence="5 6" key="1">
    <citation type="submission" date="2019-03" db="EMBL/GenBank/DDBJ databases">
        <title>Genomic Encyclopedia of Type Strains, Phase IV (KMG-IV): sequencing the most valuable type-strain genomes for metagenomic binning, comparative biology and taxonomic classification.</title>
        <authorList>
            <person name="Goeker M."/>
        </authorList>
    </citation>
    <scope>NUCLEOTIDE SEQUENCE [LARGE SCALE GENOMIC DNA]</scope>
    <source>
        <strain evidence="5 6">DSM 103923</strain>
    </source>
</reference>
<evidence type="ECO:0000256" key="1">
    <source>
        <dbReference type="ARBA" id="ARBA00022553"/>
    </source>
</evidence>
<evidence type="ECO:0000259" key="4">
    <source>
        <dbReference type="PROSITE" id="PS50110"/>
    </source>
</evidence>